<organism evidence="2 3">
    <name type="scientific">Microbacterium testaceum</name>
    <name type="common">Aureobacterium testaceum</name>
    <name type="synonym">Brevibacterium testaceum</name>
    <dbReference type="NCBI Taxonomy" id="2033"/>
    <lineage>
        <taxon>Bacteria</taxon>
        <taxon>Bacillati</taxon>
        <taxon>Actinomycetota</taxon>
        <taxon>Actinomycetes</taxon>
        <taxon>Micrococcales</taxon>
        <taxon>Microbacteriaceae</taxon>
        <taxon>Microbacterium</taxon>
    </lineage>
</organism>
<accession>A0A4Y3QMV0</accession>
<dbReference type="Proteomes" id="UP000319525">
    <property type="component" value="Unassembled WGS sequence"/>
</dbReference>
<gene>
    <name evidence="2" type="ORF">MTE01_14050</name>
</gene>
<evidence type="ECO:0000313" key="2">
    <source>
        <dbReference type="EMBL" id="GEB45460.1"/>
    </source>
</evidence>
<feature type="region of interest" description="Disordered" evidence="1">
    <location>
        <begin position="47"/>
        <end position="79"/>
    </location>
</feature>
<proteinExistence type="predicted"/>
<dbReference type="EMBL" id="BJML01000003">
    <property type="protein sequence ID" value="GEB45460.1"/>
    <property type="molecule type" value="Genomic_DNA"/>
</dbReference>
<evidence type="ECO:0000256" key="1">
    <source>
        <dbReference type="SAM" id="MobiDB-lite"/>
    </source>
</evidence>
<protein>
    <submittedName>
        <fullName evidence="2">Uncharacterized protein</fullName>
    </submittedName>
</protein>
<dbReference type="AlphaFoldDB" id="A0A4Y3QMV0"/>
<name>A0A4Y3QMV0_MICTE</name>
<comment type="caution">
    <text evidence="2">The sequence shown here is derived from an EMBL/GenBank/DDBJ whole genome shotgun (WGS) entry which is preliminary data.</text>
</comment>
<sequence length="79" mass="8365">MTETTHDCVNPMRPSIAGASGVVARTGELQEQGVVARNGLASARRQFSAQHATLAREAAERRARGGPAQSGIRERKSPP</sequence>
<evidence type="ECO:0000313" key="3">
    <source>
        <dbReference type="Proteomes" id="UP000319525"/>
    </source>
</evidence>
<reference evidence="2 3" key="1">
    <citation type="submission" date="2019-06" db="EMBL/GenBank/DDBJ databases">
        <title>Whole genome shotgun sequence of Microbacterium testaceum NBRC 12675.</title>
        <authorList>
            <person name="Hosoyama A."/>
            <person name="Uohara A."/>
            <person name="Ohji S."/>
            <person name="Ichikawa N."/>
        </authorList>
    </citation>
    <scope>NUCLEOTIDE SEQUENCE [LARGE SCALE GENOMIC DNA]</scope>
    <source>
        <strain evidence="2 3">NBRC 12675</strain>
    </source>
</reference>